<dbReference type="Pfam" id="PF21758">
    <property type="entry name" value="PAC_bac"/>
    <property type="match status" value="1"/>
</dbReference>
<name>X1CBH9_9ZZZZ</name>
<dbReference type="AlphaFoldDB" id="X1CBH9"/>
<dbReference type="InterPro" id="IPR048844">
    <property type="entry name" value="LpdD_chaperone-like"/>
</dbReference>
<organism evidence="2">
    <name type="scientific">marine sediment metagenome</name>
    <dbReference type="NCBI Taxonomy" id="412755"/>
    <lineage>
        <taxon>unclassified sequences</taxon>
        <taxon>metagenomes</taxon>
        <taxon>ecological metagenomes</taxon>
    </lineage>
</organism>
<reference evidence="2" key="1">
    <citation type="journal article" date="2014" name="Front. Microbiol.">
        <title>High frequency of phylogenetically diverse reductive dehalogenase-homologous genes in deep subseafloor sedimentary metagenomes.</title>
        <authorList>
            <person name="Kawai M."/>
            <person name="Futagami T."/>
            <person name="Toyoda A."/>
            <person name="Takaki Y."/>
            <person name="Nishi S."/>
            <person name="Hori S."/>
            <person name="Arai W."/>
            <person name="Tsubouchi T."/>
            <person name="Morono Y."/>
            <person name="Uchiyama I."/>
            <person name="Ito T."/>
            <person name="Fujiyama A."/>
            <person name="Inagaki F."/>
            <person name="Takami H."/>
        </authorList>
    </citation>
    <scope>NUCLEOTIDE SEQUENCE</scope>
    <source>
        <strain evidence="2">Expedition CK06-06</strain>
    </source>
</reference>
<dbReference type="EMBL" id="BART01028820">
    <property type="protein sequence ID" value="GAG93678.1"/>
    <property type="molecule type" value="Genomic_DNA"/>
</dbReference>
<gene>
    <name evidence="2" type="ORF">S01H4_50717</name>
</gene>
<accession>X1CBH9</accession>
<evidence type="ECO:0000313" key="2">
    <source>
        <dbReference type="EMBL" id="GAG93678.1"/>
    </source>
</evidence>
<evidence type="ECO:0000259" key="1">
    <source>
        <dbReference type="Pfam" id="PF21758"/>
    </source>
</evidence>
<comment type="caution">
    <text evidence="2">The sequence shown here is derived from an EMBL/GenBank/DDBJ whole genome shotgun (WGS) entry which is preliminary data.</text>
</comment>
<protein>
    <recommendedName>
        <fullName evidence="1">Prenylated flavin chaperone LpdD-like domain-containing protein</fullName>
    </recommendedName>
</protein>
<feature type="domain" description="Prenylated flavin chaperone LpdD-like" evidence="1">
    <location>
        <begin position="6"/>
        <end position="101"/>
    </location>
</feature>
<sequence length="105" mass="11615">MITSGDGKFKVWLEEKKIGDDLLYILGGGERSHIGGIVFCEPNKEPQIIRLAGHYDDIVLKLIAETACKKYGTKVVVIGGIHIDSATKDDIKKLVENCKELEKCI</sequence>
<proteinExistence type="predicted"/>